<organism evidence="3 4">
    <name type="scientific">Cercospora zeae-maydis SCOH1-5</name>
    <dbReference type="NCBI Taxonomy" id="717836"/>
    <lineage>
        <taxon>Eukaryota</taxon>
        <taxon>Fungi</taxon>
        <taxon>Dikarya</taxon>
        <taxon>Ascomycota</taxon>
        <taxon>Pezizomycotina</taxon>
        <taxon>Dothideomycetes</taxon>
        <taxon>Dothideomycetidae</taxon>
        <taxon>Mycosphaerellales</taxon>
        <taxon>Mycosphaerellaceae</taxon>
        <taxon>Cercospora</taxon>
    </lineage>
</organism>
<dbReference type="AlphaFoldDB" id="A0A6A6F6I2"/>
<dbReference type="InterPro" id="IPR040841">
    <property type="entry name" value="Luciferase_dom"/>
</dbReference>
<dbReference type="OrthoDB" id="9987011at2759"/>
<sequence length="280" mass="30490">MDTTLLFRALVAGLVLRASLSLVAYVRKDYQDFLSLGPGGTPATFAGYLRIKLLGIFTLKDPFEAPPVPRRFEDSPGHLGRLPKRSSPPPLTKGIAPQRQMTQCASPEIYAKLGAAIANMARSSGNRFELGTSCFEKYSTGIFAALPPRNQTCRGEICHAHPSDGSLHLTLHPKDVKLVLERGWGQRHPLARGGFFERFVPVGFVMIYAPQTEQDIVHILQIVAAAAMFICGEDRPDPQTSDSSHGTEAPGAPARHQQELVGPRHGPLDPLRTNCHAVSL</sequence>
<evidence type="ECO:0000313" key="4">
    <source>
        <dbReference type="Proteomes" id="UP000799539"/>
    </source>
</evidence>
<feature type="region of interest" description="Disordered" evidence="1">
    <location>
        <begin position="234"/>
        <end position="273"/>
    </location>
</feature>
<dbReference type="PANTHER" id="PTHR38695">
    <property type="entry name" value="AMINO ACID PERMEASE_ SLC12A DOMAIN-CONTAINING PROTEIN"/>
    <property type="match status" value="1"/>
</dbReference>
<dbReference type="Proteomes" id="UP000799539">
    <property type="component" value="Unassembled WGS sequence"/>
</dbReference>
<name>A0A6A6F6I2_9PEZI</name>
<feature type="domain" description="Luciferase" evidence="2">
    <location>
        <begin position="154"/>
        <end position="226"/>
    </location>
</feature>
<dbReference type="EMBL" id="ML992691">
    <property type="protein sequence ID" value="KAF2208850.1"/>
    <property type="molecule type" value="Genomic_DNA"/>
</dbReference>
<dbReference type="InterPro" id="IPR048273">
    <property type="entry name" value="Luciferase"/>
</dbReference>
<keyword evidence="4" id="KW-1185">Reference proteome</keyword>
<dbReference type="Pfam" id="PF17648">
    <property type="entry name" value="Luciferase"/>
    <property type="match status" value="1"/>
</dbReference>
<proteinExistence type="predicted"/>
<protein>
    <recommendedName>
        <fullName evidence="2">Luciferase domain-containing protein</fullName>
    </recommendedName>
</protein>
<accession>A0A6A6F6I2</accession>
<dbReference type="PANTHER" id="PTHR38695:SF1">
    <property type="entry name" value="AMINO ACID PERMEASE_ SLC12A DOMAIN-CONTAINING PROTEIN"/>
    <property type="match status" value="1"/>
</dbReference>
<feature type="region of interest" description="Disordered" evidence="1">
    <location>
        <begin position="68"/>
        <end position="98"/>
    </location>
</feature>
<gene>
    <name evidence="3" type="ORF">CERZMDRAFT_48506</name>
</gene>
<evidence type="ECO:0000259" key="2">
    <source>
        <dbReference type="Pfam" id="PF17648"/>
    </source>
</evidence>
<reference evidence="3" key="1">
    <citation type="journal article" date="2020" name="Stud. Mycol.">
        <title>101 Dothideomycetes genomes: a test case for predicting lifestyles and emergence of pathogens.</title>
        <authorList>
            <person name="Haridas S."/>
            <person name="Albert R."/>
            <person name="Binder M."/>
            <person name="Bloem J."/>
            <person name="Labutti K."/>
            <person name="Salamov A."/>
            <person name="Andreopoulos B."/>
            <person name="Baker S."/>
            <person name="Barry K."/>
            <person name="Bills G."/>
            <person name="Bluhm B."/>
            <person name="Cannon C."/>
            <person name="Castanera R."/>
            <person name="Culley D."/>
            <person name="Daum C."/>
            <person name="Ezra D."/>
            <person name="Gonzalez J."/>
            <person name="Henrissat B."/>
            <person name="Kuo A."/>
            <person name="Liang C."/>
            <person name="Lipzen A."/>
            <person name="Lutzoni F."/>
            <person name="Magnuson J."/>
            <person name="Mondo S."/>
            <person name="Nolan M."/>
            <person name="Ohm R."/>
            <person name="Pangilinan J."/>
            <person name="Park H.-J."/>
            <person name="Ramirez L."/>
            <person name="Alfaro M."/>
            <person name="Sun H."/>
            <person name="Tritt A."/>
            <person name="Yoshinaga Y."/>
            <person name="Zwiers L.-H."/>
            <person name="Turgeon B."/>
            <person name="Goodwin S."/>
            <person name="Spatafora J."/>
            <person name="Crous P."/>
            <person name="Grigoriev I."/>
        </authorList>
    </citation>
    <scope>NUCLEOTIDE SEQUENCE</scope>
    <source>
        <strain evidence="3">SCOH1-5</strain>
    </source>
</reference>
<evidence type="ECO:0000313" key="3">
    <source>
        <dbReference type="EMBL" id="KAF2208850.1"/>
    </source>
</evidence>
<evidence type="ECO:0000256" key="1">
    <source>
        <dbReference type="SAM" id="MobiDB-lite"/>
    </source>
</evidence>